<organism evidence="2 4">
    <name type="scientific">Cercospora beticola</name>
    <name type="common">Sugarbeet leaf spot fungus</name>
    <dbReference type="NCBI Taxonomy" id="122368"/>
    <lineage>
        <taxon>Eukaryota</taxon>
        <taxon>Fungi</taxon>
        <taxon>Dikarya</taxon>
        <taxon>Ascomycota</taxon>
        <taxon>Pezizomycotina</taxon>
        <taxon>Dothideomycetes</taxon>
        <taxon>Dothideomycetidae</taxon>
        <taxon>Mycosphaerellales</taxon>
        <taxon>Mycosphaerellaceae</taxon>
        <taxon>Cercospora</taxon>
    </lineage>
</organism>
<dbReference type="EMBL" id="LKMD01000100">
    <property type="protein sequence ID" value="PIB00582.1"/>
    <property type="molecule type" value="Genomic_DNA"/>
</dbReference>
<dbReference type="InterPro" id="IPR050869">
    <property type="entry name" value="H3K4_H4K5_MeTrfase"/>
</dbReference>
<dbReference type="SMART" id="SM00317">
    <property type="entry name" value="SET"/>
    <property type="match status" value="1"/>
</dbReference>
<protein>
    <recommendedName>
        <fullName evidence="1">SET domain-containing protein</fullName>
    </recommendedName>
</protein>
<dbReference type="SUPFAM" id="SSF82199">
    <property type="entry name" value="SET domain"/>
    <property type="match status" value="1"/>
</dbReference>
<reference evidence="3 5" key="2">
    <citation type="submission" date="2023-09" db="EMBL/GenBank/DDBJ databases">
        <title>Complete-Gapless Cercospora beticola genome.</title>
        <authorList>
            <person name="Wyatt N.A."/>
            <person name="Spanner R.E."/>
            <person name="Bolton M.D."/>
        </authorList>
    </citation>
    <scope>NUCLEOTIDE SEQUENCE [LARGE SCALE GENOMIC DNA]</scope>
    <source>
        <strain evidence="3">Cb09-40</strain>
    </source>
</reference>
<dbReference type="EMBL" id="CP134184">
    <property type="protein sequence ID" value="WPA97150.1"/>
    <property type="molecule type" value="Genomic_DNA"/>
</dbReference>
<dbReference type="GO" id="GO:0005634">
    <property type="term" value="C:nucleus"/>
    <property type="evidence" value="ECO:0007669"/>
    <property type="project" value="TreeGrafter"/>
</dbReference>
<dbReference type="OrthoDB" id="1028014at2759"/>
<evidence type="ECO:0000313" key="4">
    <source>
        <dbReference type="Proteomes" id="UP000230605"/>
    </source>
</evidence>
<dbReference type="InterPro" id="IPR046341">
    <property type="entry name" value="SET_dom_sf"/>
</dbReference>
<reference evidence="2 4" key="1">
    <citation type="submission" date="2015-10" db="EMBL/GenBank/DDBJ databases">
        <title>The cercosporin biosynthetic gene cluster was horizontally transferred to several fungal lineages and shown to be expanded in Cercospora beticola based on microsynteny with recipient genomes.</title>
        <authorList>
            <person name="De Jonge R."/>
            <person name="Ebert M.K."/>
            <person name="Suttle J.C."/>
            <person name="Jurick Ii W.M."/>
            <person name="Secor G.A."/>
            <person name="Thomma B.P."/>
            <person name="Van De Peer Y."/>
            <person name="Bolton M.D."/>
        </authorList>
    </citation>
    <scope>NUCLEOTIDE SEQUENCE [LARGE SCALE GENOMIC DNA]</scope>
    <source>
        <strain evidence="2 4">09-40</strain>
    </source>
</reference>
<name>A0A2G5I771_CERBT</name>
<feature type="domain" description="SET" evidence="1">
    <location>
        <begin position="7"/>
        <end position="313"/>
    </location>
</feature>
<proteinExistence type="predicted"/>
<evidence type="ECO:0000313" key="5">
    <source>
        <dbReference type="Proteomes" id="UP001302367"/>
    </source>
</evidence>
<dbReference type="PANTHER" id="PTHR12197">
    <property type="entry name" value="HISTONE-LYSINE N-METHYLTRANSFERASE SMYD"/>
    <property type="match status" value="1"/>
</dbReference>
<evidence type="ECO:0000259" key="1">
    <source>
        <dbReference type="PROSITE" id="PS50280"/>
    </source>
</evidence>
<evidence type="ECO:0000313" key="3">
    <source>
        <dbReference type="EMBL" id="WPA97150.1"/>
    </source>
</evidence>
<dbReference type="PANTHER" id="PTHR12197:SF294">
    <property type="entry name" value="POTENTIAL PROTEIN LYSINE METHYLTRANSFERASE SET6"/>
    <property type="match status" value="1"/>
</dbReference>
<gene>
    <name evidence="2" type="ORF">CB0940_01704</name>
    <name evidence="3" type="ORF">RHO25_001759</name>
</gene>
<dbReference type="Proteomes" id="UP000230605">
    <property type="component" value="Chromosome 1"/>
</dbReference>
<dbReference type="CDD" id="cd20071">
    <property type="entry name" value="SET_SMYD"/>
    <property type="match status" value="1"/>
</dbReference>
<accession>A0A2G5I771</accession>
<dbReference type="InterPro" id="IPR001214">
    <property type="entry name" value="SET_dom"/>
</dbReference>
<dbReference type="AlphaFoldDB" id="A0A2G5I771"/>
<keyword evidence="5" id="KW-1185">Reference proteome</keyword>
<dbReference type="Gene3D" id="2.170.270.10">
    <property type="entry name" value="SET domain"/>
    <property type="match status" value="1"/>
</dbReference>
<dbReference type="Proteomes" id="UP001302367">
    <property type="component" value="Chromosome 1"/>
</dbReference>
<sequence length="348" mass="39196">MTIPVSELWTVQRIDNAGRGVVASQPIPKDTVILRSGPPVVHVIFKKYGKETCAQCFLWDRGRTLRERENELGKVFCSAECRVQWMLEQEIDGIEAWRTLTAFVKTKSSNNGGSDESMAEGAKPSVDTIRLLWQKAEEAALLLRRARAKSGVSKTERKTLNAIQRQLAQSKDADTLSYFLSGLLLERRADSERQRQEFLELAMDDTPYKTQQDLEDSCTAFLQLISILPTHLIDLLTPQLCLNIVRADNHNAFGIRAGGEDSEEYMGYAVYPSASYFNHSCDANVHKKRAGREWSFHTARDILPGEQLCITYLGGDEKDLDVTARRNRLQDAWGFVCQCARCNSDAPS</sequence>
<dbReference type="Pfam" id="PF00856">
    <property type="entry name" value="SET"/>
    <property type="match status" value="1"/>
</dbReference>
<dbReference type="PROSITE" id="PS50280">
    <property type="entry name" value="SET"/>
    <property type="match status" value="1"/>
</dbReference>
<evidence type="ECO:0000313" key="2">
    <source>
        <dbReference type="EMBL" id="PIB00582.1"/>
    </source>
</evidence>